<evidence type="ECO:0000313" key="1">
    <source>
        <dbReference type="EMBL" id="KKM70707.1"/>
    </source>
</evidence>
<dbReference type="AlphaFoldDB" id="A0A0F9MNC6"/>
<reference evidence="1" key="1">
    <citation type="journal article" date="2015" name="Nature">
        <title>Complex archaea that bridge the gap between prokaryotes and eukaryotes.</title>
        <authorList>
            <person name="Spang A."/>
            <person name="Saw J.H."/>
            <person name="Jorgensen S.L."/>
            <person name="Zaremba-Niedzwiedzka K."/>
            <person name="Martijn J."/>
            <person name="Lind A.E."/>
            <person name="van Eijk R."/>
            <person name="Schleper C."/>
            <person name="Guy L."/>
            <person name="Ettema T.J."/>
        </authorList>
    </citation>
    <scope>NUCLEOTIDE SEQUENCE</scope>
</reference>
<protein>
    <submittedName>
        <fullName evidence="1">Uncharacterized protein</fullName>
    </submittedName>
</protein>
<gene>
    <name evidence="1" type="ORF">LCGC14_1437980</name>
</gene>
<organism evidence="1">
    <name type="scientific">marine sediment metagenome</name>
    <dbReference type="NCBI Taxonomy" id="412755"/>
    <lineage>
        <taxon>unclassified sequences</taxon>
        <taxon>metagenomes</taxon>
        <taxon>ecological metagenomes</taxon>
    </lineage>
</organism>
<proteinExistence type="predicted"/>
<sequence>MATRVAQARDVALNEMNFRGVSINTAETAITLFSSDSGIIFIQNYASATTYTLPTVTDCAGKMFLFLNSNTNTSTVITSTTSLIKGKHTAGATSTVLTSAAIGDFLIIVGDGTYFYTIAGVSHWTRTS</sequence>
<dbReference type="EMBL" id="LAZR01009766">
    <property type="protein sequence ID" value="KKM70707.1"/>
    <property type="molecule type" value="Genomic_DNA"/>
</dbReference>
<comment type="caution">
    <text evidence="1">The sequence shown here is derived from an EMBL/GenBank/DDBJ whole genome shotgun (WGS) entry which is preliminary data.</text>
</comment>
<accession>A0A0F9MNC6</accession>
<name>A0A0F9MNC6_9ZZZZ</name>